<comment type="subcellular location">
    <subcellularLocation>
        <location evidence="1">Nucleus</location>
    </subcellularLocation>
</comment>
<dbReference type="Pfam" id="PF05699">
    <property type="entry name" value="Dimer_Tnp_hAT"/>
    <property type="match status" value="1"/>
</dbReference>
<feature type="region of interest" description="Disordered" evidence="6">
    <location>
        <begin position="827"/>
        <end position="847"/>
    </location>
</feature>
<dbReference type="GO" id="GO:0005634">
    <property type="term" value="C:nucleus"/>
    <property type="evidence" value="ECO:0007669"/>
    <property type="project" value="UniProtKB-SubCell"/>
</dbReference>
<dbReference type="Proteomes" id="UP000486351">
    <property type="component" value="Unassembled WGS sequence"/>
</dbReference>
<dbReference type="InterPro" id="IPR052035">
    <property type="entry name" value="ZnF_BED_domain_contain"/>
</dbReference>
<evidence type="ECO:0000256" key="4">
    <source>
        <dbReference type="ARBA" id="ARBA00022833"/>
    </source>
</evidence>
<feature type="region of interest" description="Disordered" evidence="6">
    <location>
        <begin position="387"/>
        <end position="422"/>
    </location>
</feature>
<feature type="compositionally biased region" description="Low complexity" evidence="6">
    <location>
        <begin position="172"/>
        <end position="184"/>
    </location>
</feature>
<feature type="compositionally biased region" description="Basic and acidic residues" evidence="6">
    <location>
        <begin position="35"/>
        <end position="44"/>
    </location>
</feature>
<feature type="region of interest" description="Disordered" evidence="6">
    <location>
        <begin position="167"/>
        <end position="196"/>
    </location>
</feature>
<evidence type="ECO:0000259" key="7">
    <source>
        <dbReference type="Pfam" id="PF05699"/>
    </source>
</evidence>
<dbReference type="InterPro" id="IPR012337">
    <property type="entry name" value="RNaseH-like_sf"/>
</dbReference>
<reference evidence="8 9" key="1">
    <citation type="submission" date="2018-09" db="EMBL/GenBank/DDBJ databases">
        <title>Genomic investigation of the strawberry pathogen Phytophthora fragariae indicates pathogenicity is determined by transcriptional variation in three key races.</title>
        <authorList>
            <person name="Adams T.M."/>
            <person name="Armitage A.D."/>
            <person name="Sobczyk M.K."/>
            <person name="Bates H.J."/>
            <person name="Dunwell J.M."/>
            <person name="Nellist C.F."/>
            <person name="Harrison R.J."/>
        </authorList>
    </citation>
    <scope>NUCLEOTIDE SEQUENCE [LARGE SCALE GENOMIC DNA]</scope>
    <source>
        <strain evidence="8 9">NOV-77</strain>
    </source>
</reference>
<proteinExistence type="predicted"/>
<evidence type="ECO:0000313" key="9">
    <source>
        <dbReference type="Proteomes" id="UP000486351"/>
    </source>
</evidence>
<comment type="caution">
    <text evidence="8">The sequence shown here is derived from an EMBL/GenBank/DDBJ whole genome shotgun (WGS) entry which is preliminary data.</text>
</comment>
<evidence type="ECO:0000256" key="5">
    <source>
        <dbReference type="ARBA" id="ARBA00023242"/>
    </source>
</evidence>
<keyword evidence="5" id="KW-0539">Nucleus</keyword>
<feature type="compositionally biased region" description="Low complexity" evidence="6">
    <location>
        <begin position="9"/>
        <end position="34"/>
    </location>
</feature>
<evidence type="ECO:0000256" key="2">
    <source>
        <dbReference type="ARBA" id="ARBA00022723"/>
    </source>
</evidence>
<sequence length="847" mass="96358">MYAQPPPQQQQTEQQRPLQTTQPEIWQQQQQTTEGEQHQQERTEQQGQLSPQEQQQQELPSQTQQLQTSDAAALMVDVEALRYQVEVASDLVLYTMKRQKRKDAWHFARLIRNDTFRHLQRDELNNSHAEQVYCLLCDTTFKFSVGQSKVAPHMETYHPVELNAHAQQAEQAARGNGRSRSSGRGADDERKKKLRKITPQQQVHLNKFLAAWIAHHFRPMIIVEDEGFIAVIRYITEDISGVQVSLPERTKISQEIVALAVEYRKRVKLAMKVGCLYFSITCDIWTARNSKSYISVTVHYVDNEFCPQSWTLEVKELPGMHDGAIIAATIEQILEDWSLLKSYCVRFVRDGGSNMVSTGNKLRVKHMACLAHCLHLVVGGAMIKKKRRSESADEPEWAADVAAESSEVPIERDEESPLTAEDRTQLEGMRDIAINDMEHYLDETIASLQRNELDAVRAVVQRFHTLAVYFRKSPKGNNRLSALQVDNFNVKAHEVKETTVDCATRWNSCWQMLERMIELEGVLVKFFAYLKKPEGRKEFKDVAKKLRRPTAEEWLTIKCLQTLLGPFAVASETLSGQEYPTVPLVLPTLSGIRKHLERSDLFAGLAAEAGDEPYVTQTVLMMNECRAIMLGLYKARFDELEKSELRWVAFLDPRVGKWMSHLSAADTPAASNELVDAIVELAQPNLPGQQAERRSNTPVQVSAEQHRSFMHHHMFGPDTVPTETTDIVTECKKEFARYLESISSVKSGTNPFWWCKVNEDNYPNLRKLARKWLGAVATSVPSERAFSTSGNILTVKRSSLKPTMVRDLVFMAENWKGINALRASPAASPIPRLNGDRQRPLRPGLES</sequence>
<accession>A0A6G0SPS6</accession>
<feature type="region of interest" description="Disordered" evidence="6">
    <location>
        <begin position="1"/>
        <end position="65"/>
    </location>
</feature>
<evidence type="ECO:0000256" key="3">
    <source>
        <dbReference type="ARBA" id="ARBA00022771"/>
    </source>
</evidence>
<evidence type="ECO:0000256" key="1">
    <source>
        <dbReference type="ARBA" id="ARBA00004123"/>
    </source>
</evidence>
<dbReference type="GO" id="GO:0046983">
    <property type="term" value="F:protein dimerization activity"/>
    <property type="evidence" value="ECO:0007669"/>
    <property type="project" value="InterPro"/>
</dbReference>
<dbReference type="PANTHER" id="PTHR46481:SF10">
    <property type="entry name" value="ZINC FINGER BED DOMAIN-CONTAINING PROTEIN 39"/>
    <property type="match status" value="1"/>
</dbReference>
<dbReference type="InterPro" id="IPR008906">
    <property type="entry name" value="HATC_C_dom"/>
</dbReference>
<dbReference type="AlphaFoldDB" id="A0A6G0SPS6"/>
<protein>
    <recommendedName>
        <fullName evidence="7">HAT C-terminal dimerisation domain-containing protein</fullName>
    </recommendedName>
</protein>
<gene>
    <name evidence="8" type="ORF">PF008_g223</name>
</gene>
<evidence type="ECO:0000256" key="6">
    <source>
        <dbReference type="SAM" id="MobiDB-lite"/>
    </source>
</evidence>
<dbReference type="SUPFAM" id="SSF53098">
    <property type="entry name" value="Ribonuclease H-like"/>
    <property type="match status" value="1"/>
</dbReference>
<dbReference type="GO" id="GO:0008270">
    <property type="term" value="F:zinc ion binding"/>
    <property type="evidence" value="ECO:0007669"/>
    <property type="project" value="UniProtKB-KW"/>
</dbReference>
<name>A0A6G0SPS6_9STRA</name>
<feature type="domain" description="HAT C-terminal dimerisation" evidence="7">
    <location>
        <begin position="737"/>
        <end position="813"/>
    </location>
</feature>
<evidence type="ECO:0000313" key="8">
    <source>
        <dbReference type="EMBL" id="KAE9362298.1"/>
    </source>
</evidence>
<keyword evidence="4" id="KW-0862">Zinc</keyword>
<feature type="compositionally biased region" description="Low complexity" evidence="6">
    <location>
        <begin position="45"/>
        <end position="65"/>
    </location>
</feature>
<dbReference type="EMBL" id="QXFY01000004">
    <property type="protein sequence ID" value="KAE9362298.1"/>
    <property type="molecule type" value="Genomic_DNA"/>
</dbReference>
<keyword evidence="2" id="KW-0479">Metal-binding</keyword>
<keyword evidence="3" id="KW-0863">Zinc-finger</keyword>
<organism evidence="8 9">
    <name type="scientific">Phytophthora fragariae</name>
    <dbReference type="NCBI Taxonomy" id="53985"/>
    <lineage>
        <taxon>Eukaryota</taxon>
        <taxon>Sar</taxon>
        <taxon>Stramenopiles</taxon>
        <taxon>Oomycota</taxon>
        <taxon>Peronosporomycetes</taxon>
        <taxon>Peronosporales</taxon>
        <taxon>Peronosporaceae</taxon>
        <taxon>Phytophthora</taxon>
    </lineage>
</organism>
<dbReference type="PANTHER" id="PTHR46481">
    <property type="entry name" value="ZINC FINGER BED DOMAIN-CONTAINING PROTEIN 4"/>
    <property type="match status" value="1"/>
</dbReference>